<dbReference type="Gene3D" id="2.60.40.10">
    <property type="entry name" value="Immunoglobulins"/>
    <property type="match status" value="1"/>
</dbReference>
<evidence type="ECO:0000313" key="8">
    <source>
        <dbReference type="EMBL" id="TQF74130.1"/>
    </source>
</evidence>
<dbReference type="Gene3D" id="3.40.50.1700">
    <property type="entry name" value="Glycoside hydrolase family 3 C-terminal domain"/>
    <property type="match status" value="1"/>
</dbReference>
<dbReference type="InterPro" id="IPR036881">
    <property type="entry name" value="Glyco_hydro_3_C_sf"/>
</dbReference>
<keyword evidence="2 6" id="KW-0378">Hydrolase</keyword>
<comment type="similarity">
    <text evidence="1 6">Belongs to the glycosyl hydrolase 3 family.</text>
</comment>
<dbReference type="AlphaFoldDB" id="A0A541BPA6"/>
<gene>
    <name evidence="8" type="ORF">FK531_05635</name>
</gene>
<dbReference type="InterPro" id="IPR036962">
    <property type="entry name" value="Glyco_hydro_3_N_sf"/>
</dbReference>
<feature type="domain" description="Fibronectin type III-like" evidence="7">
    <location>
        <begin position="583"/>
        <end position="653"/>
    </location>
</feature>
<comment type="function">
    <text evidence="4">Catalyzes the hydrolysis of a non-reducing terminal alpha-L-arabinopyranosidic linkage in ginsenoside Rb2 (alpha-L-arabinopyranosyl-(1-&gt;6)-alpha-D-glucopyranosyl) to release alpha-D-glucopyranosyl (Rd). It is not able to hydrolyze alpha-L-arabinofuranosyl-(1-&gt;6)-alpha-D-glucopyranosyl (Rc).</text>
</comment>
<dbReference type="GO" id="GO:0008422">
    <property type="term" value="F:beta-glucosidase activity"/>
    <property type="evidence" value="ECO:0007669"/>
    <property type="project" value="UniProtKB-ARBA"/>
</dbReference>
<dbReference type="SMART" id="SM01217">
    <property type="entry name" value="Fn3_like"/>
    <property type="match status" value="1"/>
</dbReference>
<dbReference type="GO" id="GO:0005975">
    <property type="term" value="P:carbohydrate metabolic process"/>
    <property type="evidence" value="ECO:0007669"/>
    <property type="project" value="InterPro"/>
</dbReference>
<evidence type="ECO:0000256" key="5">
    <source>
        <dbReference type="ARBA" id="ARBA00074219"/>
    </source>
</evidence>
<dbReference type="InterPro" id="IPR017853">
    <property type="entry name" value="GH"/>
</dbReference>
<dbReference type="PROSITE" id="PS00775">
    <property type="entry name" value="GLYCOSYL_HYDROL_F3"/>
    <property type="match status" value="1"/>
</dbReference>
<dbReference type="InterPro" id="IPR001764">
    <property type="entry name" value="Glyco_hydro_3_N"/>
</dbReference>
<accession>A0A541BPA6</accession>
<evidence type="ECO:0000259" key="7">
    <source>
        <dbReference type="SMART" id="SM01217"/>
    </source>
</evidence>
<sequence length="752" mass="79090">MAHHAHSERIAGLSRTQKATLTTGVGFWHTAAVPDASIPSIMLTDGPHGLRKQSEGGDALGLGDSVPATCFPPAAGLGSSWNVDLIHTVGAALGTEARAEGVSVLLGPGVNIRRSPLCGRNFEYYSEDPFLAGVLGAAWVQGVQSRGVAASLKHFAANNQETDRMRIDVQADERTLREIYLPAFERIVTTARPWTVMCSYNKVRGVQVSENRWLLTEVLRDEWGFDGLVMSDWGAVNDRVRALAAGLDLTMPAAAGDDRVVAAVEAGGLDESVLDRAVGRLLTLLDRTAAPADDPAGYDAGAHHDLAAVAATESAVLLKNDGVLPLDLSDLDRVAVIGEFARTPRFQGSGSSQVVPTRVDSALDAIGDLAGEGAAVRFAPGFRFDGTADPELVAEAVALAEQSATVLLFLGLPTEFESEGFDRTGIDLPANQLALIDAVAAVNPRVAVVLSNGAVVATASWQDRAQAILEGWLLGQAGGSALADLLFGLANPSGRLTETIPLRLADTPSRLNFPGSDGVVVYGERIHVGYRWFDTLDLPVAYPFGFGLSYTTFEYSDLALAPSADGLEVSFTVTNTGDRAGAEVPQVYVRDVEASVDRPAHELKGFTKAHLAPGEARRVTVSLDGRAFAFWSVREHRWVIEAGDFEIRVGASSRDIRLARTWASPGDGIPATLTGMSTIGDWFAHPIGGPLLLAAFADAGGGDGAGFGDVDPLVMKMAAGAPLAKMASFAPGMTADRVEGLVEAVRAQSTLG</sequence>
<evidence type="ECO:0000256" key="6">
    <source>
        <dbReference type="RuleBase" id="RU361161"/>
    </source>
</evidence>
<name>A0A541BPA6_9NOCA</name>
<dbReference type="Pfam" id="PF01915">
    <property type="entry name" value="Glyco_hydro_3_C"/>
    <property type="match status" value="1"/>
</dbReference>
<dbReference type="SUPFAM" id="SSF52279">
    <property type="entry name" value="Beta-D-glucan exohydrolase, C-terminal domain"/>
    <property type="match status" value="1"/>
</dbReference>
<evidence type="ECO:0000256" key="4">
    <source>
        <dbReference type="ARBA" id="ARBA00058905"/>
    </source>
</evidence>
<keyword evidence="6" id="KW-0326">Glycosidase</keyword>
<dbReference type="InterPro" id="IPR013783">
    <property type="entry name" value="Ig-like_fold"/>
</dbReference>
<keyword evidence="3" id="KW-0119">Carbohydrate metabolism</keyword>
<dbReference type="Pfam" id="PF00933">
    <property type="entry name" value="Glyco_hydro_3"/>
    <property type="match status" value="1"/>
</dbReference>
<dbReference type="SUPFAM" id="SSF51445">
    <property type="entry name" value="(Trans)glycosidases"/>
    <property type="match status" value="1"/>
</dbReference>
<dbReference type="PANTHER" id="PTHR42715">
    <property type="entry name" value="BETA-GLUCOSIDASE"/>
    <property type="match status" value="1"/>
</dbReference>
<evidence type="ECO:0000256" key="2">
    <source>
        <dbReference type="ARBA" id="ARBA00022801"/>
    </source>
</evidence>
<proteinExistence type="inferred from homology"/>
<keyword evidence="9" id="KW-1185">Reference proteome</keyword>
<dbReference type="InterPro" id="IPR026891">
    <property type="entry name" value="Fn3-like"/>
</dbReference>
<dbReference type="Proteomes" id="UP000316256">
    <property type="component" value="Unassembled WGS sequence"/>
</dbReference>
<protein>
    <recommendedName>
        <fullName evidence="5">Exo-alpha-(1-&gt;6)-L-arabinopyranosidase</fullName>
    </recommendedName>
</protein>
<evidence type="ECO:0000256" key="3">
    <source>
        <dbReference type="ARBA" id="ARBA00023277"/>
    </source>
</evidence>
<evidence type="ECO:0000313" key="9">
    <source>
        <dbReference type="Proteomes" id="UP000316256"/>
    </source>
</evidence>
<dbReference type="EMBL" id="VIGH01000002">
    <property type="protein sequence ID" value="TQF74130.1"/>
    <property type="molecule type" value="Genomic_DNA"/>
</dbReference>
<dbReference type="PRINTS" id="PR00133">
    <property type="entry name" value="GLHYDRLASE3"/>
</dbReference>
<organism evidence="8 9">
    <name type="scientific">Rhodococcus spelaei</name>
    <dbReference type="NCBI Taxonomy" id="2546320"/>
    <lineage>
        <taxon>Bacteria</taxon>
        <taxon>Bacillati</taxon>
        <taxon>Actinomycetota</taxon>
        <taxon>Actinomycetes</taxon>
        <taxon>Mycobacteriales</taxon>
        <taxon>Nocardiaceae</taxon>
        <taxon>Rhodococcus</taxon>
    </lineage>
</organism>
<dbReference type="Pfam" id="PF14310">
    <property type="entry name" value="Fn3-like"/>
    <property type="match status" value="1"/>
</dbReference>
<dbReference type="InterPro" id="IPR002772">
    <property type="entry name" value="Glyco_hydro_3_C"/>
</dbReference>
<dbReference type="InterPro" id="IPR019800">
    <property type="entry name" value="Glyco_hydro_3_AS"/>
</dbReference>
<evidence type="ECO:0000256" key="1">
    <source>
        <dbReference type="ARBA" id="ARBA00005336"/>
    </source>
</evidence>
<dbReference type="OrthoDB" id="3187421at2"/>
<comment type="caution">
    <text evidence="8">The sequence shown here is derived from an EMBL/GenBank/DDBJ whole genome shotgun (WGS) entry which is preliminary data.</text>
</comment>
<dbReference type="InterPro" id="IPR050288">
    <property type="entry name" value="Cellulose_deg_GH3"/>
</dbReference>
<reference evidence="8 9" key="1">
    <citation type="submission" date="2019-06" db="EMBL/GenBank/DDBJ databases">
        <title>Rhodococcus spaelei sp. nov., isolated from a cave.</title>
        <authorList>
            <person name="Lee S.D."/>
        </authorList>
    </citation>
    <scope>NUCLEOTIDE SEQUENCE [LARGE SCALE GENOMIC DNA]</scope>
    <source>
        <strain evidence="8 9">C9-5</strain>
    </source>
</reference>
<dbReference type="Gene3D" id="3.20.20.300">
    <property type="entry name" value="Glycoside hydrolase, family 3, N-terminal domain"/>
    <property type="match status" value="1"/>
</dbReference>
<dbReference type="PANTHER" id="PTHR42715:SF10">
    <property type="entry name" value="BETA-GLUCOSIDASE"/>
    <property type="match status" value="1"/>
</dbReference>
<dbReference type="FunFam" id="2.60.40.10:FF:000495">
    <property type="entry name" value="Periplasmic beta-glucosidase"/>
    <property type="match status" value="1"/>
</dbReference>
<dbReference type="RefSeq" id="WP_142096043.1">
    <property type="nucleotide sequence ID" value="NZ_VIGH01000002.1"/>
</dbReference>